<dbReference type="EMBL" id="CP007128">
    <property type="protein sequence ID" value="AHG91820.1"/>
    <property type="molecule type" value="Genomic_DNA"/>
</dbReference>
<dbReference type="OrthoDB" id="2339873at2"/>
<dbReference type="SUPFAM" id="SSF52151">
    <property type="entry name" value="FabD/lysophospholipase-like"/>
    <property type="match status" value="1"/>
</dbReference>
<dbReference type="PANTHER" id="PTHR47470">
    <property type="entry name" value="CHOLESTEROL OXIDASE"/>
    <property type="match status" value="1"/>
</dbReference>
<evidence type="ECO:0000313" key="9">
    <source>
        <dbReference type="EMBL" id="AHG91820.1"/>
    </source>
</evidence>
<dbReference type="Gene3D" id="3.40.1090.10">
    <property type="entry name" value="Cytosolic phospholipase A2 catalytic domain"/>
    <property type="match status" value="1"/>
</dbReference>
<gene>
    <name evidence="9" type="ORF">J421_4283</name>
</gene>
<evidence type="ECO:0000256" key="2">
    <source>
        <dbReference type="ARBA" id="ARBA00010790"/>
    </source>
</evidence>
<dbReference type="GO" id="GO:0016042">
    <property type="term" value="P:lipid catabolic process"/>
    <property type="evidence" value="ECO:0007669"/>
    <property type="project" value="UniProtKB-UniRule"/>
</dbReference>
<keyword evidence="4" id="KW-0274">FAD</keyword>
<protein>
    <submittedName>
        <fullName evidence="9">Patatin</fullName>
    </submittedName>
</protein>
<evidence type="ECO:0000256" key="5">
    <source>
        <dbReference type="ARBA" id="ARBA00023002"/>
    </source>
</evidence>
<feature type="domain" description="PNPLA" evidence="8">
    <location>
        <begin position="35"/>
        <end position="206"/>
    </location>
</feature>
<evidence type="ECO:0000256" key="6">
    <source>
        <dbReference type="ARBA" id="ARBA00023098"/>
    </source>
</evidence>
<keyword evidence="3" id="KW-0285">Flavoprotein</keyword>
<feature type="active site" description="Proton acceptor" evidence="7">
    <location>
        <position position="192"/>
    </location>
</feature>
<comment type="similarity">
    <text evidence="2">Belongs to the GMC oxidoreductase family.</text>
</comment>
<dbReference type="PROSITE" id="PS51635">
    <property type="entry name" value="PNPLA"/>
    <property type="match status" value="1"/>
</dbReference>
<accession>W0RNC3</accession>
<name>W0RNC3_9BACT</name>
<dbReference type="eggNOG" id="COG1752">
    <property type="taxonomic scope" value="Bacteria"/>
</dbReference>
<comment type="caution">
    <text evidence="7">Lacks conserved residue(s) required for the propagation of feature annotation.</text>
</comment>
<dbReference type="HOGENOM" id="CLU_024179_0_0_0"/>
<dbReference type="KEGG" id="gba:J421_4283"/>
<keyword evidence="10" id="KW-1185">Reference proteome</keyword>
<keyword evidence="5" id="KW-0560">Oxidoreductase</keyword>
<keyword evidence="7" id="KW-0378">Hydrolase</keyword>
<sequence>MTHTSSWFVTPPFSVIAPHTPSIAADDAPGPRRALVLAGGGMRVAYQAGAIRALAEAGLRFAHGDGTSGGTINLAMLLSGVPPAEMCDRWRTLDPKAFASPTSIEEYLKLPNAMALGDADGVTGTVFPHLGIDVGRVRAARGIDGTFNVCNFTRKTAEAIPHTDIDLDLLVAGISLPIFMPPVRARGATWTDAVWIKDANLLEAVRRGADEIWLVWCIGNTPTYYPGAFRQYVHMIEMSACGVLHEELRRIAEINQDVAFGERPYGRTRPVVLHVIKPRTALPLDPDFFFGRVDARTLVALGYLDAVRYLDAMRAEGVPLTPEATQMQDEPLGITFRETMAGPFALGVDDPKAGAAAGERAATTLTMHATVTVHDVQRFVADPTHTGELVGEIDFPPLGTGIPARAGVFRLFSAGGTPGLKYMVYELGFQHDGRRYYLAGKKEVRNDAGLDMLSDTTTLFTRLHEGDDANGPVVGAGVLHLDMGDFAKLMSTIRPVGARSMTEGAEAVMTFSRFFAGQLIDSYGGAVGRMMGGGA</sequence>
<organism evidence="9 10">
    <name type="scientific">Gemmatirosa kalamazoonensis</name>
    <dbReference type="NCBI Taxonomy" id="861299"/>
    <lineage>
        <taxon>Bacteria</taxon>
        <taxon>Pseudomonadati</taxon>
        <taxon>Gemmatimonadota</taxon>
        <taxon>Gemmatimonadia</taxon>
        <taxon>Gemmatimonadales</taxon>
        <taxon>Gemmatimonadaceae</taxon>
        <taxon>Gemmatirosa</taxon>
    </lineage>
</organism>
<keyword evidence="6 7" id="KW-0443">Lipid metabolism</keyword>
<dbReference type="STRING" id="861299.J421_4283"/>
<keyword evidence="7" id="KW-0442">Lipid degradation</keyword>
<evidence type="ECO:0000313" key="10">
    <source>
        <dbReference type="Proteomes" id="UP000019151"/>
    </source>
</evidence>
<dbReference type="RefSeq" id="WP_025413255.1">
    <property type="nucleotide sequence ID" value="NZ_CP007128.1"/>
</dbReference>
<evidence type="ECO:0000256" key="3">
    <source>
        <dbReference type="ARBA" id="ARBA00022630"/>
    </source>
</evidence>
<comment type="cofactor">
    <cofactor evidence="1">
        <name>FAD</name>
        <dbReference type="ChEBI" id="CHEBI:57692"/>
    </cofactor>
</comment>
<dbReference type="GO" id="GO:0016491">
    <property type="term" value="F:oxidoreductase activity"/>
    <property type="evidence" value="ECO:0007669"/>
    <property type="project" value="UniProtKB-KW"/>
</dbReference>
<evidence type="ECO:0000259" key="8">
    <source>
        <dbReference type="PROSITE" id="PS51635"/>
    </source>
</evidence>
<dbReference type="InterPro" id="IPR016035">
    <property type="entry name" value="Acyl_Trfase/lysoPLipase"/>
</dbReference>
<evidence type="ECO:0000256" key="1">
    <source>
        <dbReference type="ARBA" id="ARBA00001974"/>
    </source>
</evidence>
<dbReference type="Pfam" id="PF01734">
    <property type="entry name" value="Patatin"/>
    <property type="match status" value="1"/>
</dbReference>
<reference evidence="9 10" key="1">
    <citation type="journal article" date="2014" name="Genome Announc.">
        <title>Genome Sequence and Methylome of Soil Bacterium Gemmatirosa kalamazoonensis KBS708T, a Member of the Rarely Cultivated Gemmatimonadetes Phylum.</title>
        <authorList>
            <person name="Debruyn J.M."/>
            <person name="Radosevich M."/>
            <person name="Wommack K.E."/>
            <person name="Polson S.W."/>
            <person name="Hauser L.J."/>
            <person name="Fawaz M.N."/>
            <person name="Korlach J."/>
            <person name="Tsai Y.C."/>
        </authorList>
    </citation>
    <scope>NUCLEOTIDE SEQUENCE [LARGE SCALE GENOMIC DNA]</scope>
    <source>
        <strain evidence="9 10">KBS708</strain>
    </source>
</reference>
<evidence type="ECO:0000256" key="7">
    <source>
        <dbReference type="PROSITE-ProRule" id="PRU01161"/>
    </source>
</evidence>
<dbReference type="GO" id="GO:0016787">
    <property type="term" value="F:hydrolase activity"/>
    <property type="evidence" value="ECO:0007669"/>
    <property type="project" value="UniProtKB-UniRule"/>
</dbReference>
<dbReference type="InParanoid" id="W0RNC3"/>
<feature type="short sequence motif" description="GXSXG" evidence="7">
    <location>
        <begin position="66"/>
        <end position="70"/>
    </location>
</feature>
<dbReference type="InterPro" id="IPR052542">
    <property type="entry name" value="Cholesterol_Oxidase"/>
</dbReference>
<dbReference type="Proteomes" id="UP000019151">
    <property type="component" value="Chromosome"/>
</dbReference>
<feature type="active site" description="Nucleophile" evidence="7">
    <location>
        <position position="68"/>
    </location>
</feature>
<dbReference type="AlphaFoldDB" id="W0RNC3"/>
<dbReference type="PATRIC" id="fig|861299.3.peg.4342"/>
<dbReference type="InterPro" id="IPR002641">
    <property type="entry name" value="PNPLA_dom"/>
</dbReference>
<evidence type="ECO:0000256" key="4">
    <source>
        <dbReference type="ARBA" id="ARBA00022827"/>
    </source>
</evidence>
<proteinExistence type="inferred from homology"/>
<dbReference type="PANTHER" id="PTHR47470:SF1">
    <property type="entry name" value="FAD-DEPENDENT OXIDOREDUCTASE 2 FAD BINDING DOMAIN-CONTAINING PROTEIN"/>
    <property type="match status" value="1"/>
</dbReference>